<proteinExistence type="predicted"/>
<reference evidence="2 3" key="1">
    <citation type="journal article" date="2011" name="Nature">
        <title>Genome sequencing reveals insights into physiology and longevity of the naked mole rat.</title>
        <authorList>
            <person name="Kim E.B."/>
            <person name="Fang X."/>
            <person name="Fushan A.A."/>
            <person name="Huang Z."/>
            <person name="Lobanov A.V."/>
            <person name="Han L."/>
            <person name="Marino S.M."/>
            <person name="Sun X."/>
            <person name="Turanov A.A."/>
            <person name="Yang P."/>
            <person name="Yim S.H."/>
            <person name="Zhao X."/>
            <person name="Kasaikina M.V."/>
            <person name="Stoletzki N."/>
            <person name="Peng C."/>
            <person name="Polak P."/>
            <person name="Xiong Z."/>
            <person name="Kiezun A."/>
            <person name="Zhu Y."/>
            <person name="Chen Y."/>
            <person name="Kryukov G.V."/>
            <person name="Zhang Q."/>
            <person name="Peshkin L."/>
            <person name="Yang L."/>
            <person name="Bronson R.T."/>
            <person name="Buffenstein R."/>
            <person name="Wang B."/>
            <person name="Han C."/>
            <person name="Li Q."/>
            <person name="Chen L."/>
            <person name="Zhao W."/>
            <person name="Sunyaev S.R."/>
            <person name="Park T.J."/>
            <person name="Zhang G."/>
            <person name="Wang J."/>
            <person name="Gladyshev V.N."/>
        </authorList>
    </citation>
    <scope>NUCLEOTIDE SEQUENCE [LARGE SCALE GENOMIC DNA]</scope>
</reference>
<dbReference type="EMBL" id="JH169119">
    <property type="protein sequence ID" value="EHB05931.1"/>
    <property type="molecule type" value="Genomic_DNA"/>
</dbReference>
<organism evidence="2 3">
    <name type="scientific">Heterocephalus glaber</name>
    <name type="common">Naked mole rat</name>
    <dbReference type="NCBI Taxonomy" id="10181"/>
    <lineage>
        <taxon>Eukaryota</taxon>
        <taxon>Metazoa</taxon>
        <taxon>Chordata</taxon>
        <taxon>Craniata</taxon>
        <taxon>Vertebrata</taxon>
        <taxon>Euteleostomi</taxon>
        <taxon>Mammalia</taxon>
        <taxon>Eutheria</taxon>
        <taxon>Euarchontoglires</taxon>
        <taxon>Glires</taxon>
        <taxon>Rodentia</taxon>
        <taxon>Hystricomorpha</taxon>
        <taxon>Bathyergidae</taxon>
        <taxon>Heterocephalus</taxon>
    </lineage>
</organism>
<gene>
    <name evidence="2" type="ORF">GW7_01801</name>
</gene>
<evidence type="ECO:0000256" key="1">
    <source>
        <dbReference type="SAM" id="MobiDB-lite"/>
    </source>
</evidence>
<name>G5B9H0_HETGA</name>
<feature type="compositionally biased region" description="Basic and acidic residues" evidence="1">
    <location>
        <begin position="146"/>
        <end position="155"/>
    </location>
</feature>
<protein>
    <submittedName>
        <fullName evidence="2">Uncharacterized protein</fullName>
    </submittedName>
</protein>
<dbReference type="Proteomes" id="UP000006813">
    <property type="component" value="Unassembled WGS sequence"/>
</dbReference>
<feature type="region of interest" description="Disordered" evidence="1">
    <location>
        <begin position="49"/>
        <end position="155"/>
    </location>
</feature>
<sequence length="155" mass="16860">MRMRPRFLLSVQQQPVWLRAWKALSEALRWQMRGSLCIARRCQTPAAGMEQAAEARVPTELRGPSSFPRRGSEGPSGPRPTRRAPFALFLRKAGNHFTGARGAEPIGSLTPERSGATGSLRSGGGTTRSLRSGVSKRGQAYLEGSRGLEGEREAD</sequence>
<evidence type="ECO:0000313" key="2">
    <source>
        <dbReference type="EMBL" id="EHB05931.1"/>
    </source>
</evidence>
<dbReference type="AlphaFoldDB" id="G5B9H0"/>
<dbReference type="InParanoid" id="G5B9H0"/>
<evidence type="ECO:0000313" key="3">
    <source>
        <dbReference type="Proteomes" id="UP000006813"/>
    </source>
</evidence>
<accession>G5B9H0</accession>